<dbReference type="InterPro" id="IPR005180">
    <property type="entry name" value="DUF302"/>
</dbReference>
<keyword evidence="3" id="KW-1185">Reference proteome</keyword>
<evidence type="ECO:0000259" key="1">
    <source>
        <dbReference type="Pfam" id="PF03625"/>
    </source>
</evidence>
<reference evidence="2 3" key="1">
    <citation type="submission" date="2023-02" db="EMBL/GenBank/DDBJ databases">
        <title>Dictyobacter halimunensis sp. nov., a new member of the class Ktedonobacteria from forest soil in a geothermal area.</title>
        <authorList>
            <person name="Rachmania M.K."/>
            <person name="Ningsih F."/>
            <person name="Sakai Y."/>
            <person name="Yabe S."/>
            <person name="Yokota A."/>
            <person name="Sjamsuridzal W."/>
        </authorList>
    </citation>
    <scope>NUCLEOTIDE SEQUENCE [LARGE SCALE GENOMIC DNA]</scope>
    <source>
        <strain evidence="2 3">S3.2.2.5</strain>
    </source>
</reference>
<proteinExistence type="predicted"/>
<organism evidence="2 3">
    <name type="scientific">Dictyobacter halimunensis</name>
    <dbReference type="NCBI Taxonomy" id="3026934"/>
    <lineage>
        <taxon>Bacteria</taxon>
        <taxon>Bacillati</taxon>
        <taxon>Chloroflexota</taxon>
        <taxon>Ktedonobacteria</taxon>
        <taxon>Ktedonobacterales</taxon>
        <taxon>Dictyobacteraceae</taxon>
        <taxon>Dictyobacter</taxon>
    </lineage>
</organism>
<comment type="caution">
    <text evidence="2">The sequence shown here is derived from an EMBL/GenBank/DDBJ whole genome shotgun (WGS) entry which is preliminary data.</text>
</comment>
<dbReference type="RefSeq" id="WP_338258437.1">
    <property type="nucleotide sequence ID" value="NZ_BSRI01000002.1"/>
</dbReference>
<evidence type="ECO:0000313" key="2">
    <source>
        <dbReference type="EMBL" id="GLV61131.1"/>
    </source>
</evidence>
<dbReference type="Proteomes" id="UP001344906">
    <property type="component" value="Unassembled WGS sequence"/>
</dbReference>
<accession>A0ABQ6G3N5</accession>
<feature type="domain" description="DUF302" evidence="1">
    <location>
        <begin position="89"/>
        <end position="132"/>
    </location>
</feature>
<protein>
    <recommendedName>
        <fullName evidence="1">DUF302 domain-containing protein</fullName>
    </recommendedName>
</protein>
<dbReference type="CDD" id="cd14797">
    <property type="entry name" value="DUF302"/>
    <property type="match status" value="1"/>
</dbReference>
<dbReference type="EMBL" id="BSRI01000002">
    <property type="protein sequence ID" value="GLV61131.1"/>
    <property type="molecule type" value="Genomic_DNA"/>
</dbReference>
<dbReference type="InterPro" id="IPR035923">
    <property type="entry name" value="TT1751-like_sf"/>
</dbReference>
<name>A0ABQ6G3N5_9CHLR</name>
<evidence type="ECO:0000313" key="3">
    <source>
        <dbReference type="Proteomes" id="UP001344906"/>
    </source>
</evidence>
<dbReference type="Pfam" id="PF03625">
    <property type="entry name" value="DUF302"/>
    <property type="match status" value="1"/>
</dbReference>
<dbReference type="SUPFAM" id="SSF103247">
    <property type="entry name" value="TT1751-like"/>
    <property type="match status" value="1"/>
</dbReference>
<dbReference type="Gene3D" id="3.30.310.70">
    <property type="entry name" value="TT1751-like domain"/>
    <property type="match status" value="1"/>
</dbReference>
<sequence length="170" mass="18960">MSSTQHISIEHVVIASKRPYQQVIDALEARLGPVVDWDTILPPLIDARVSWEQLTQEVEAHIGPSGLTLFSKVKHSYLALLGKGSCVTQYSIGNPLFASYMTRHTPEAALYAPLRLVVYQDEEGRTFVAYDNFASLLAQYTNEEISRAAQVVQQKLTDLVAEAIGEKREE</sequence>
<gene>
    <name evidence="2" type="ORF">KDH_79480</name>
</gene>